<evidence type="ECO:0000259" key="16">
    <source>
        <dbReference type="Pfam" id="PF02875"/>
    </source>
</evidence>
<keyword evidence="5 14" id="KW-0436">Ligase</keyword>
<evidence type="ECO:0000256" key="9">
    <source>
        <dbReference type="ARBA" id="ARBA00022960"/>
    </source>
</evidence>
<dbReference type="OrthoDB" id="9804126at2"/>
<dbReference type="AlphaFoldDB" id="A0A1B2I4P2"/>
<evidence type="ECO:0000313" key="19">
    <source>
        <dbReference type="Proteomes" id="UP000093044"/>
    </source>
</evidence>
<dbReference type="InterPro" id="IPR050061">
    <property type="entry name" value="MurCDEF_pg_biosynth"/>
</dbReference>
<dbReference type="UniPathway" id="UPA00219"/>
<keyword evidence="7 14" id="KW-0547">Nucleotide-binding</keyword>
<dbReference type="InterPro" id="IPR013221">
    <property type="entry name" value="Mur_ligase_cen"/>
</dbReference>
<feature type="domain" description="Mur ligase N-terminal catalytic" evidence="15">
    <location>
        <begin position="16"/>
        <end position="113"/>
    </location>
</feature>
<keyword evidence="11 14" id="KW-0131">Cell cycle</keyword>
<accession>A0A1B2I4P2</accession>
<dbReference type="Gene3D" id="3.90.190.20">
    <property type="entry name" value="Mur ligase, C-terminal domain"/>
    <property type="match status" value="1"/>
</dbReference>
<dbReference type="PANTHER" id="PTHR43445:SF3">
    <property type="entry name" value="UDP-N-ACETYLMURAMATE--L-ALANINE LIGASE"/>
    <property type="match status" value="1"/>
</dbReference>
<evidence type="ECO:0000256" key="5">
    <source>
        <dbReference type="ARBA" id="ARBA00022598"/>
    </source>
</evidence>
<evidence type="ECO:0000256" key="4">
    <source>
        <dbReference type="ARBA" id="ARBA00022490"/>
    </source>
</evidence>
<evidence type="ECO:0000256" key="6">
    <source>
        <dbReference type="ARBA" id="ARBA00022618"/>
    </source>
</evidence>
<keyword evidence="12 14" id="KW-0961">Cell wall biogenesis/degradation</keyword>
<dbReference type="GO" id="GO:0008360">
    <property type="term" value="P:regulation of cell shape"/>
    <property type="evidence" value="ECO:0007669"/>
    <property type="project" value="UniProtKB-KW"/>
</dbReference>
<evidence type="ECO:0000256" key="1">
    <source>
        <dbReference type="ARBA" id="ARBA00004496"/>
    </source>
</evidence>
<comment type="function">
    <text evidence="14">Cell wall formation.</text>
</comment>
<sequence length="473" mass="51882">MDKLENRDISLKNKSIHLMGIGGAGMSGLAILLDQIGAKVSGCDTIKTPYMKHLDERNIPIIIGHEARHIDEFMPNILVYSSALPNDHPEILKAWQQGIQVSRRAEVLSQIFNVRRGVGVAGTHGKTTTSSMISLVAENAGLDPTVAIGGELLQIGTNAKLGTSDYMVAELDESDRSFVYFHPELAIVTNVDWDHRDHYMTFKAVTDAFAEFLTNVKSEGKVILCMEDSGVRKLREEYSVSPSAVTYGWGRGWNWGAAEVKHFAGGGVSYLLFHDGEELGTVELSVSGEHNVLNSLAAYAACYEMGIAHDDIVKGLKIFRGAKRRLQRTGEVGDILIYDDYGHHPNEISATLNTVRRIFPERRIVAIFQPHRFSRTAALYKEFADALSLADRAFILPIYGSDEMPMEGVSSKLIFDAASDDTRSHYELSGNFDDLISSVCKAARSGDIILTVGAGSVGTLGKKIVEKLTEMQA</sequence>
<organism evidence="18 19">
    <name type="scientific">Cloacibacillus porcorum</name>
    <dbReference type="NCBI Taxonomy" id="1197717"/>
    <lineage>
        <taxon>Bacteria</taxon>
        <taxon>Thermotogati</taxon>
        <taxon>Synergistota</taxon>
        <taxon>Synergistia</taxon>
        <taxon>Synergistales</taxon>
        <taxon>Synergistaceae</taxon>
        <taxon>Cloacibacillus</taxon>
    </lineage>
</organism>
<keyword evidence="9 14" id="KW-0133">Cell shape</keyword>
<dbReference type="GO" id="GO:0009252">
    <property type="term" value="P:peptidoglycan biosynthetic process"/>
    <property type="evidence" value="ECO:0007669"/>
    <property type="project" value="UniProtKB-UniRule"/>
</dbReference>
<dbReference type="GO" id="GO:0051301">
    <property type="term" value="P:cell division"/>
    <property type="evidence" value="ECO:0007669"/>
    <property type="project" value="UniProtKB-KW"/>
</dbReference>
<dbReference type="RefSeq" id="WP_066744536.1">
    <property type="nucleotide sequence ID" value="NZ_CP016757.1"/>
</dbReference>
<dbReference type="GO" id="GO:0008763">
    <property type="term" value="F:UDP-N-acetylmuramate-L-alanine ligase activity"/>
    <property type="evidence" value="ECO:0007669"/>
    <property type="project" value="UniProtKB-UniRule"/>
</dbReference>
<dbReference type="KEGG" id="cpor:BED41_07550"/>
<comment type="subcellular location">
    <subcellularLocation>
        <location evidence="1 14">Cytoplasm</location>
    </subcellularLocation>
</comment>
<keyword evidence="19" id="KW-1185">Reference proteome</keyword>
<evidence type="ECO:0000256" key="10">
    <source>
        <dbReference type="ARBA" id="ARBA00022984"/>
    </source>
</evidence>
<dbReference type="SUPFAM" id="SSF53244">
    <property type="entry name" value="MurD-like peptide ligases, peptide-binding domain"/>
    <property type="match status" value="1"/>
</dbReference>
<dbReference type="Gene3D" id="3.40.1190.10">
    <property type="entry name" value="Mur-like, catalytic domain"/>
    <property type="match status" value="1"/>
</dbReference>
<dbReference type="Pfam" id="PF08245">
    <property type="entry name" value="Mur_ligase_M"/>
    <property type="match status" value="1"/>
</dbReference>
<keyword evidence="4 14" id="KW-0963">Cytoplasm</keyword>
<evidence type="ECO:0000256" key="8">
    <source>
        <dbReference type="ARBA" id="ARBA00022840"/>
    </source>
</evidence>
<evidence type="ECO:0000256" key="11">
    <source>
        <dbReference type="ARBA" id="ARBA00023306"/>
    </source>
</evidence>
<dbReference type="InterPro" id="IPR005758">
    <property type="entry name" value="UDP-N-AcMur_Ala_ligase_MurC"/>
</dbReference>
<reference evidence="18" key="1">
    <citation type="submission" date="2016-08" db="EMBL/GenBank/DDBJ databases">
        <title>Complete genome of Cloacibacillus porcorum.</title>
        <authorList>
            <person name="Looft T."/>
            <person name="Bayles D.O."/>
            <person name="Alt D.P."/>
        </authorList>
    </citation>
    <scope>NUCLEOTIDE SEQUENCE [LARGE SCALE GENOMIC DNA]</scope>
    <source>
        <strain evidence="18">CL-84</strain>
    </source>
</reference>
<evidence type="ECO:0000256" key="12">
    <source>
        <dbReference type="ARBA" id="ARBA00023316"/>
    </source>
</evidence>
<evidence type="ECO:0000256" key="3">
    <source>
        <dbReference type="ARBA" id="ARBA00012211"/>
    </source>
</evidence>
<keyword evidence="8 14" id="KW-0067">ATP-binding</keyword>
<keyword evidence="10 14" id="KW-0573">Peptidoglycan synthesis</keyword>
<dbReference type="STRING" id="1197717.BED41_07550"/>
<feature type="domain" description="Mur ligase central" evidence="17">
    <location>
        <begin position="120"/>
        <end position="302"/>
    </location>
</feature>
<keyword evidence="6 14" id="KW-0132">Cell division</keyword>
<proteinExistence type="inferred from homology"/>
<feature type="domain" description="Mur ligase C-terminal" evidence="16">
    <location>
        <begin position="324"/>
        <end position="455"/>
    </location>
</feature>
<dbReference type="InterPro" id="IPR000713">
    <property type="entry name" value="Mur_ligase_N"/>
</dbReference>
<dbReference type="EC" id="6.3.2.8" evidence="3 14"/>
<dbReference type="PANTHER" id="PTHR43445">
    <property type="entry name" value="UDP-N-ACETYLMURAMATE--L-ALANINE LIGASE-RELATED"/>
    <property type="match status" value="1"/>
</dbReference>
<evidence type="ECO:0000256" key="2">
    <source>
        <dbReference type="ARBA" id="ARBA00004752"/>
    </source>
</evidence>
<dbReference type="Proteomes" id="UP000093044">
    <property type="component" value="Chromosome"/>
</dbReference>
<evidence type="ECO:0000256" key="13">
    <source>
        <dbReference type="ARBA" id="ARBA00047833"/>
    </source>
</evidence>
<comment type="pathway">
    <text evidence="2 14">Cell wall biogenesis; peptidoglycan biosynthesis.</text>
</comment>
<dbReference type="GO" id="GO:0071555">
    <property type="term" value="P:cell wall organization"/>
    <property type="evidence" value="ECO:0007669"/>
    <property type="project" value="UniProtKB-KW"/>
</dbReference>
<dbReference type="GeneID" id="83057705"/>
<dbReference type="EMBL" id="CP016757">
    <property type="protein sequence ID" value="ANZ44940.1"/>
    <property type="molecule type" value="Genomic_DNA"/>
</dbReference>
<dbReference type="Gene3D" id="3.40.50.720">
    <property type="entry name" value="NAD(P)-binding Rossmann-like Domain"/>
    <property type="match status" value="1"/>
</dbReference>
<comment type="similarity">
    <text evidence="14">Belongs to the MurCDEF family.</text>
</comment>
<evidence type="ECO:0000313" key="18">
    <source>
        <dbReference type="EMBL" id="ANZ44940.1"/>
    </source>
</evidence>
<evidence type="ECO:0000256" key="14">
    <source>
        <dbReference type="HAMAP-Rule" id="MF_00046"/>
    </source>
</evidence>
<protein>
    <recommendedName>
        <fullName evidence="3 14">UDP-N-acetylmuramate--L-alanine ligase</fullName>
        <ecNumber evidence="3 14">6.3.2.8</ecNumber>
    </recommendedName>
    <alternativeName>
        <fullName evidence="14">UDP-N-acetylmuramoyl-L-alanine synthetase</fullName>
    </alternativeName>
</protein>
<evidence type="ECO:0000259" key="15">
    <source>
        <dbReference type="Pfam" id="PF01225"/>
    </source>
</evidence>
<comment type="catalytic activity">
    <reaction evidence="13 14">
        <text>UDP-N-acetyl-alpha-D-muramate + L-alanine + ATP = UDP-N-acetyl-alpha-D-muramoyl-L-alanine + ADP + phosphate + H(+)</text>
        <dbReference type="Rhea" id="RHEA:23372"/>
        <dbReference type="ChEBI" id="CHEBI:15378"/>
        <dbReference type="ChEBI" id="CHEBI:30616"/>
        <dbReference type="ChEBI" id="CHEBI:43474"/>
        <dbReference type="ChEBI" id="CHEBI:57972"/>
        <dbReference type="ChEBI" id="CHEBI:70757"/>
        <dbReference type="ChEBI" id="CHEBI:83898"/>
        <dbReference type="ChEBI" id="CHEBI:456216"/>
        <dbReference type="EC" id="6.3.2.8"/>
    </reaction>
</comment>
<feature type="binding site" evidence="14">
    <location>
        <begin position="122"/>
        <end position="128"/>
    </location>
    <ligand>
        <name>ATP</name>
        <dbReference type="ChEBI" id="CHEBI:30616"/>
    </ligand>
</feature>
<dbReference type="Pfam" id="PF02875">
    <property type="entry name" value="Mur_ligase_C"/>
    <property type="match status" value="1"/>
</dbReference>
<dbReference type="SUPFAM" id="SSF53623">
    <property type="entry name" value="MurD-like peptide ligases, catalytic domain"/>
    <property type="match status" value="1"/>
</dbReference>
<evidence type="ECO:0000256" key="7">
    <source>
        <dbReference type="ARBA" id="ARBA00022741"/>
    </source>
</evidence>
<dbReference type="GO" id="GO:0005737">
    <property type="term" value="C:cytoplasm"/>
    <property type="evidence" value="ECO:0007669"/>
    <property type="project" value="UniProtKB-SubCell"/>
</dbReference>
<dbReference type="InterPro" id="IPR004101">
    <property type="entry name" value="Mur_ligase_C"/>
</dbReference>
<dbReference type="Pfam" id="PF01225">
    <property type="entry name" value="Mur_ligase"/>
    <property type="match status" value="1"/>
</dbReference>
<dbReference type="GO" id="GO:0005524">
    <property type="term" value="F:ATP binding"/>
    <property type="evidence" value="ECO:0007669"/>
    <property type="project" value="UniProtKB-UniRule"/>
</dbReference>
<gene>
    <name evidence="14" type="primary">murC</name>
    <name evidence="18" type="ORF">BED41_07550</name>
</gene>
<dbReference type="InterPro" id="IPR036565">
    <property type="entry name" value="Mur-like_cat_sf"/>
</dbReference>
<dbReference type="HAMAP" id="MF_00046">
    <property type="entry name" value="MurC"/>
    <property type="match status" value="1"/>
</dbReference>
<evidence type="ECO:0000259" key="17">
    <source>
        <dbReference type="Pfam" id="PF08245"/>
    </source>
</evidence>
<name>A0A1B2I4P2_9BACT</name>
<dbReference type="InterPro" id="IPR036615">
    <property type="entry name" value="Mur_ligase_C_dom_sf"/>
</dbReference>
<dbReference type="NCBIfam" id="TIGR01082">
    <property type="entry name" value="murC"/>
    <property type="match status" value="1"/>
</dbReference>
<dbReference type="SUPFAM" id="SSF51984">
    <property type="entry name" value="MurCD N-terminal domain"/>
    <property type="match status" value="1"/>
</dbReference>